<dbReference type="InterPro" id="IPR006993">
    <property type="entry name" value="Glut_rich_SH3-bd"/>
</dbReference>
<gene>
    <name evidence="3" type="ORF">OFUS_LOCUS23579</name>
</gene>
<dbReference type="PROSITE" id="PS51354">
    <property type="entry name" value="GLUTAREDOXIN_2"/>
    <property type="match status" value="1"/>
</dbReference>
<keyword evidence="4" id="KW-1185">Reference proteome</keyword>
<dbReference type="PANTHER" id="PTHR12232">
    <property type="entry name" value="SH3 DOMAIN-BINDING GLUTAMIC ACID-RICH-LIKE PROTEIN"/>
    <property type="match status" value="1"/>
</dbReference>
<evidence type="ECO:0000256" key="2">
    <source>
        <dbReference type="SAM" id="MobiDB-lite"/>
    </source>
</evidence>
<dbReference type="EMBL" id="CAIIXF020000011">
    <property type="protein sequence ID" value="CAH1799584.1"/>
    <property type="molecule type" value="Genomic_DNA"/>
</dbReference>
<comment type="similarity">
    <text evidence="1">Belongs to the SH3BGR family.</text>
</comment>
<evidence type="ECO:0000256" key="1">
    <source>
        <dbReference type="ARBA" id="ARBA00007764"/>
    </source>
</evidence>
<protein>
    <recommendedName>
        <fullName evidence="5">SH3 domain-binding glutamic acid-rich protein</fullName>
    </recommendedName>
</protein>
<dbReference type="OrthoDB" id="9932926at2759"/>
<reference evidence="3" key="1">
    <citation type="submission" date="2022-03" db="EMBL/GenBank/DDBJ databases">
        <authorList>
            <person name="Martin C."/>
        </authorList>
    </citation>
    <scope>NUCLEOTIDE SEQUENCE</scope>
</reference>
<evidence type="ECO:0000313" key="3">
    <source>
        <dbReference type="EMBL" id="CAH1799584.1"/>
    </source>
</evidence>
<comment type="caution">
    <text evidence="3">The sequence shown here is derived from an EMBL/GenBank/DDBJ whole genome shotgun (WGS) entry which is preliminary data.</text>
</comment>
<sequence length="179" mass="20403">MVVKVYVSLLSGNMKLKAEQSKILSILQSRKIEFEEVDISSPNNENEKIFMREHSKTKKEGTFPLPPQIFNDQEYLGDFEAFEESVEIDALFEFLKMAPSKEVSESEVNVTSTETEESPQNETSTVHLTMISHENGDVVTKATEEDQSDDRTADQSFEEQTNQNDETEDQVPEKEPESD</sequence>
<proteinExistence type="inferred from homology"/>
<dbReference type="Pfam" id="PF04908">
    <property type="entry name" value="SH3BGR"/>
    <property type="match status" value="1"/>
</dbReference>
<organism evidence="3 4">
    <name type="scientific">Owenia fusiformis</name>
    <name type="common">Polychaete worm</name>
    <dbReference type="NCBI Taxonomy" id="6347"/>
    <lineage>
        <taxon>Eukaryota</taxon>
        <taxon>Metazoa</taxon>
        <taxon>Spiralia</taxon>
        <taxon>Lophotrochozoa</taxon>
        <taxon>Annelida</taxon>
        <taxon>Polychaeta</taxon>
        <taxon>Sedentaria</taxon>
        <taxon>Canalipalpata</taxon>
        <taxon>Sabellida</taxon>
        <taxon>Oweniida</taxon>
        <taxon>Oweniidae</taxon>
        <taxon>Owenia</taxon>
    </lineage>
</organism>
<dbReference type="Proteomes" id="UP000749559">
    <property type="component" value="Unassembled WGS sequence"/>
</dbReference>
<dbReference type="Gene3D" id="3.40.30.10">
    <property type="entry name" value="Glutaredoxin"/>
    <property type="match status" value="1"/>
</dbReference>
<feature type="compositionally biased region" description="Polar residues" evidence="2">
    <location>
        <begin position="154"/>
        <end position="164"/>
    </location>
</feature>
<evidence type="ECO:0000313" key="4">
    <source>
        <dbReference type="Proteomes" id="UP000749559"/>
    </source>
</evidence>
<dbReference type="AlphaFoldDB" id="A0A8S4Q071"/>
<accession>A0A8S4Q071</accession>
<evidence type="ECO:0008006" key="5">
    <source>
        <dbReference type="Google" id="ProtNLM"/>
    </source>
</evidence>
<dbReference type="InterPro" id="IPR036249">
    <property type="entry name" value="Thioredoxin-like_sf"/>
</dbReference>
<dbReference type="PANTHER" id="PTHR12232:SF0">
    <property type="entry name" value="THIOREDOXIN DOMAIN-CONTAINING PROTEIN"/>
    <property type="match status" value="1"/>
</dbReference>
<dbReference type="InterPro" id="IPR051033">
    <property type="entry name" value="SH3BGR"/>
</dbReference>
<feature type="region of interest" description="Disordered" evidence="2">
    <location>
        <begin position="102"/>
        <end position="179"/>
    </location>
</feature>
<dbReference type="GO" id="GO:0005737">
    <property type="term" value="C:cytoplasm"/>
    <property type="evidence" value="ECO:0007669"/>
    <property type="project" value="TreeGrafter"/>
</dbReference>
<name>A0A8S4Q071_OWEFU</name>
<dbReference type="SUPFAM" id="SSF52833">
    <property type="entry name" value="Thioredoxin-like"/>
    <property type="match status" value="1"/>
</dbReference>